<feature type="transmembrane region" description="Helical" evidence="1">
    <location>
        <begin position="6"/>
        <end position="21"/>
    </location>
</feature>
<dbReference type="EMBL" id="CP013480">
    <property type="protein sequence ID" value="ALS62888.1"/>
    <property type="molecule type" value="Genomic_DNA"/>
</dbReference>
<evidence type="ECO:0000313" key="4">
    <source>
        <dbReference type="Proteomes" id="UP000060277"/>
    </source>
</evidence>
<evidence type="ECO:0000313" key="3">
    <source>
        <dbReference type="EMBL" id="ALS62888.1"/>
    </source>
</evidence>
<proteinExistence type="predicted"/>
<keyword evidence="4" id="KW-1185">Reference proteome</keyword>
<feature type="domain" description="Type IV / VI secretion system DotU" evidence="2">
    <location>
        <begin position="2"/>
        <end position="84"/>
    </location>
</feature>
<name>A0ABN4JNL2_9BURK</name>
<evidence type="ECO:0000259" key="2">
    <source>
        <dbReference type="Pfam" id="PF09850"/>
    </source>
</evidence>
<gene>
    <name evidence="3" type="ORF">AT302_26840</name>
</gene>
<dbReference type="Pfam" id="PF09850">
    <property type="entry name" value="DotU"/>
    <property type="match status" value="1"/>
</dbReference>
<feature type="transmembrane region" description="Helical" evidence="1">
    <location>
        <begin position="61"/>
        <end position="85"/>
    </location>
</feature>
<organism evidence="3 4">
    <name type="scientific">Pandoraea norimbergensis</name>
    <dbReference type="NCBI Taxonomy" id="93219"/>
    <lineage>
        <taxon>Bacteria</taxon>
        <taxon>Pseudomonadati</taxon>
        <taxon>Pseudomonadota</taxon>
        <taxon>Betaproteobacteria</taxon>
        <taxon>Burkholderiales</taxon>
        <taxon>Burkholderiaceae</taxon>
        <taxon>Pandoraea</taxon>
    </lineage>
</organism>
<sequence>MDLLECYAVVLGLGFVGRYALRGETARRELMTALDTRIEALRPWDEPRFVIERGERRLSDWLYRASPWAIAGFACVAAALVWGVWTAALDAQLAEITPVTAGHR</sequence>
<keyword evidence="1" id="KW-0812">Transmembrane</keyword>
<dbReference type="Gene3D" id="1.25.40.590">
    <property type="entry name" value="Type IV / VI secretion system, DotU"/>
    <property type="match status" value="1"/>
</dbReference>
<keyword evidence="1" id="KW-0472">Membrane</keyword>
<dbReference type="Proteomes" id="UP000060277">
    <property type="component" value="Chromosome"/>
</dbReference>
<dbReference type="InterPro" id="IPR038522">
    <property type="entry name" value="T4/T6SS_DotU_sf"/>
</dbReference>
<evidence type="ECO:0000256" key="1">
    <source>
        <dbReference type="SAM" id="Phobius"/>
    </source>
</evidence>
<keyword evidence="1" id="KW-1133">Transmembrane helix</keyword>
<dbReference type="InterPro" id="IPR017732">
    <property type="entry name" value="T4/T6SS_DotU"/>
</dbReference>
<protein>
    <recommendedName>
        <fullName evidence="2">Type IV / VI secretion system DotU domain-containing protein</fullName>
    </recommendedName>
</protein>
<reference evidence="4" key="1">
    <citation type="submission" date="2015-12" db="EMBL/GenBank/DDBJ databases">
        <title>Complete genome sequence of Pandoraea norimbergensis DSM 11628.</title>
        <authorList>
            <person name="Ee R."/>
            <person name="Lim Y.-L."/>
            <person name="Yong D."/>
            <person name="Yin W.-F."/>
            <person name="Chan K.-G."/>
        </authorList>
    </citation>
    <scope>NUCLEOTIDE SEQUENCE [LARGE SCALE GENOMIC DNA]</scope>
    <source>
        <strain evidence="4">DSM 11628</strain>
    </source>
</reference>
<accession>A0ABN4JNL2</accession>